<evidence type="ECO:0000313" key="2">
    <source>
        <dbReference type="EMBL" id="KAG5856082.1"/>
    </source>
</evidence>
<feature type="non-terminal residue" evidence="2">
    <location>
        <position position="112"/>
    </location>
</feature>
<protein>
    <submittedName>
        <fullName evidence="2">Uncharacterized protein</fullName>
    </submittedName>
</protein>
<dbReference type="Proteomes" id="UP001044222">
    <property type="component" value="Unassembled WGS sequence"/>
</dbReference>
<reference evidence="2" key="1">
    <citation type="submission" date="2021-01" db="EMBL/GenBank/DDBJ databases">
        <title>A chromosome-scale assembly of European eel, Anguilla anguilla.</title>
        <authorList>
            <person name="Henkel C."/>
            <person name="Jong-Raadsen S.A."/>
            <person name="Dufour S."/>
            <person name="Weltzien F.-A."/>
            <person name="Palstra A.P."/>
            <person name="Pelster B."/>
            <person name="Spaink H.P."/>
            <person name="Van Den Thillart G.E."/>
            <person name="Jansen H."/>
            <person name="Zahm M."/>
            <person name="Klopp C."/>
            <person name="Cedric C."/>
            <person name="Louis A."/>
            <person name="Berthelot C."/>
            <person name="Parey E."/>
            <person name="Roest Crollius H."/>
            <person name="Montfort J."/>
            <person name="Robinson-Rechavi M."/>
            <person name="Bucao C."/>
            <person name="Bouchez O."/>
            <person name="Gislard M."/>
            <person name="Lluch J."/>
            <person name="Milhes M."/>
            <person name="Lampietro C."/>
            <person name="Lopez Roques C."/>
            <person name="Donnadieu C."/>
            <person name="Braasch I."/>
            <person name="Desvignes T."/>
            <person name="Postlethwait J."/>
            <person name="Bobe J."/>
            <person name="Guiguen Y."/>
            <person name="Dirks R."/>
        </authorList>
    </citation>
    <scope>NUCLEOTIDE SEQUENCE</scope>
    <source>
        <strain evidence="2">Tag_6206</strain>
        <tissue evidence="2">Liver</tissue>
    </source>
</reference>
<evidence type="ECO:0000256" key="1">
    <source>
        <dbReference type="SAM" id="MobiDB-lite"/>
    </source>
</evidence>
<feature type="region of interest" description="Disordered" evidence="1">
    <location>
        <begin position="1"/>
        <end position="39"/>
    </location>
</feature>
<gene>
    <name evidence="2" type="ORF">ANANG_G00004180</name>
</gene>
<comment type="caution">
    <text evidence="2">The sequence shown here is derived from an EMBL/GenBank/DDBJ whole genome shotgun (WGS) entry which is preliminary data.</text>
</comment>
<feature type="compositionally biased region" description="Basic and acidic residues" evidence="1">
    <location>
        <begin position="1"/>
        <end position="12"/>
    </location>
</feature>
<accession>A0A9D3MWF1</accession>
<proteinExistence type="predicted"/>
<feature type="compositionally biased region" description="Basic residues" evidence="1">
    <location>
        <begin position="30"/>
        <end position="39"/>
    </location>
</feature>
<keyword evidence="3" id="KW-1185">Reference proteome</keyword>
<name>A0A9D3MWF1_ANGAN</name>
<evidence type="ECO:0000313" key="3">
    <source>
        <dbReference type="Proteomes" id="UP001044222"/>
    </source>
</evidence>
<sequence length="112" mass="13048">MGPADRQAEESMKSPQKSKRKLGGNDDLKSKRRKLKNKGHPVFSYETEELLLKCKDALEDGKQTISEVYAKLKDVTCREEQSMQFLEDLKKKISDFKRYDQKEKIYIGLFGK</sequence>
<dbReference type="AlphaFoldDB" id="A0A9D3MWF1"/>
<organism evidence="2 3">
    <name type="scientific">Anguilla anguilla</name>
    <name type="common">European freshwater eel</name>
    <name type="synonym">Muraena anguilla</name>
    <dbReference type="NCBI Taxonomy" id="7936"/>
    <lineage>
        <taxon>Eukaryota</taxon>
        <taxon>Metazoa</taxon>
        <taxon>Chordata</taxon>
        <taxon>Craniata</taxon>
        <taxon>Vertebrata</taxon>
        <taxon>Euteleostomi</taxon>
        <taxon>Actinopterygii</taxon>
        <taxon>Neopterygii</taxon>
        <taxon>Teleostei</taxon>
        <taxon>Anguilliformes</taxon>
        <taxon>Anguillidae</taxon>
        <taxon>Anguilla</taxon>
    </lineage>
</organism>
<dbReference type="EMBL" id="JAFIRN010000001">
    <property type="protein sequence ID" value="KAG5856082.1"/>
    <property type="molecule type" value="Genomic_DNA"/>
</dbReference>